<name>A0A0D2KKR9_9EURO</name>
<dbReference type="SUPFAM" id="SSF52540">
    <property type="entry name" value="P-loop containing nucleoside triphosphate hydrolases"/>
    <property type="match status" value="1"/>
</dbReference>
<dbReference type="Pfam" id="PF25053">
    <property type="entry name" value="DUF7791"/>
    <property type="match status" value="1"/>
</dbReference>
<keyword evidence="1" id="KW-0677">Repeat</keyword>
<dbReference type="Pfam" id="PF24883">
    <property type="entry name" value="NPHP3_N"/>
    <property type="match status" value="1"/>
</dbReference>
<evidence type="ECO:0000256" key="2">
    <source>
        <dbReference type="SAM" id="MobiDB-lite"/>
    </source>
</evidence>
<dbReference type="Proteomes" id="UP000053411">
    <property type="component" value="Unassembled WGS sequence"/>
</dbReference>
<dbReference type="PANTHER" id="PTHR10039">
    <property type="entry name" value="AMELOGENIN"/>
    <property type="match status" value="1"/>
</dbReference>
<feature type="compositionally biased region" description="Basic residues" evidence="2">
    <location>
        <begin position="993"/>
        <end position="1002"/>
    </location>
</feature>
<evidence type="ECO:0000313" key="5">
    <source>
        <dbReference type="EMBL" id="KIY04090.1"/>
    </source>
</evidence>
<reference evidence="5 6" key="1">
    <citation type="submission" date="2015-01" db="EMBL/GenBank/DDBJ databases">
        <title>The Genome Sequence of Fonsecaea multimorphosa CBS 102226.</title>
        <authorList>
            <consortium name="The Broad Institute Genomics Platform"/>
            <person name="Cuomo C."/>
            <person name="de Hoog S."/>
            <person name="Gorbushina A."/>
            <person name="Stielow B."/>
            <person name="Teixiera M."/>
            <person name="Abouelleil A."/>
            <person name="Chapman S.B."/>
            <person name="Priest M."/>
            <person name="Young S.K."/>
            <person name="Wortman J."/>
            <person name="Nusbaum C."/>
            <person name="Birren B."/>
        </authorList>
    </citation>
    <scope>NUCLEOTIDE SEQUENCE [LARGE SCALE GENOMIC DNA]</scope>
    <source>
        <strain evidence="5 6">CBS 102226</strain>
    </source>
</reference>
<accession>A0A0D2KKR9</accession>
<feature type="compositionally biased region" description="Basic and acidic residues" evidence="2">
    <location>
        <begin position="1125"/>
        <end position="1134"/>
    </location>
</feature>
<evidence type="ECO:0000313" key="6">
    <source>
        <dbReference type="Proteomes" id="UP000053411"/>
    </source>
</evidence>
<proteinExistence type="predicted"/>
<feature type="compositionally biased region" description="Basic and acidic residues" evidence="2">
    <location>
        <begin position="1092"/>
        <end position="1102"/>
    </location>
</feature>
<keyword evidence="6" id="KW-1185">Reference proteome</keyword>
<feature type="domain" description="Nephrocystin 3-like N-terminal" evidence="3">
    <location>
        <begin position="289"/>
        <end position="463"/>
    </location>
</feature>
<dbReference type="InterPro" id="IPR027417">
    <property type="entry name" value="P-loop_NTPase"/>
</dbReference>
<organism evidence="5 6">
    <name type="scientific">Fonsecaea multimorphosa CBS 102226</name>
    <dbReference type="NCBI Taxonomy" id="1442371"/>
    <lineage>
        <taxon>Eukaryota</taxon>
        <taxon>Fungi</taxon>
        <taxon>Dikarya</taxon>
        <taxon>Ascomycota</taxon>
        <taxon>Pezizomycotina</taxon>
        <taxon>Eurotiomycetes</taxon>
        <taxon>Chaetothyriomycetidae</taxon>
        <taxon>Chaetothyriales</taxon>
        <taxon>Herpotrichiellaceae</taxon>
        <taxon>Fonsecaea</taxon>
    </lineage>
</organism>
<dbReference type="PANTHER" id="PTHR10039:SF5">
    <property type="entry name" value="NACHT DOMAIN-CONTAINING PROTEIN"/>
    <property type="match status" value="1"/>
</dbReference>
<dbReference type="GeneID" id="27706528"/>
<feature type="domain" description="DUF7791" evidence="4">
    <location>
        <begin position="572"/>
        <end position="709"/>
    </location>
</feature>
<dbReference type="EMBL" id="KN848062">
    <property type="protein sequence ID" value="KIY04090.1"/>
    <property type="molecule type" value="Genomic_DNA"/>
</dbReference>
<evidence type="ECO:0000259" key="3">
    <source>
        <dbReference type="Pfam" id="PF24883"/>
    </source>
</evidence>
<evidence type="ECO:0000259" key="4">
    <source>
        <dbReference type="Pfam" id="PF25053"/>
    </source>
</evidence>
<feature type="region of interest" description="Disordered" evidence="2">
    <location>
        <begin position="955"/>
        <end position="1053"/>
    </location>
</feature>
<dbReference type="OrthoDB" id="4151987at2759"/>
<sequence length="1142" mass="130241">MIDPVSALGAASSVLQFLDFAAKVVTKGNQIYRAGDGVLKEHQDLSLVTSDLLLMKTKLEQLGPDETVPGELLSASSELADRLLRRLNQAQAQGKLRRWKSLRQALKCVCSKKEVDDMANRLAMFRQQIELRLMTSVSTEINQNLVCQTEATDKINEQARTLSSIQNNIGQIKSKVEDVAEVVGREQVVRNEFINASLDNATTTLTKLIDEYGLNLQKTLEYLRTLSPPQSLPANATLPANNPETTKGAILQSFAYQSMNVRPEAVAIAHAETFKWLFLRSEEVQRPWDDFIEWLQFKNDIYWMTGKAASGKSTLFKYILENENTRQLLKVWGGDSEVVIASFFFWSLGNSMQRSQCGLLQSLIYSILQQRPNMISEVLPSLWQQLHHQPLNFFKSLGAAWHVWSVNDLRHILTALINQNESRLKFCLFIDGLDEFDGDHREIADFCYRLCQNSNVKICLSSRPLMVFEEAFGSYSHLRLQDLTRKDIERYVFDNLSNHPRCKISQDLSSQVLSLTEEVVKRASGVFLWVVLVVRSLQAGMTNHDTSSDLQKRLNELPLELDGMYSMMLQNIEPHFYQQQASRLLQLVYHAKGSLSMLGLSFADDTRTEIPSNRDLFATSAAELQDRITTTSARCKSRCAGLLEAVRSSRSREQDGCDQSCPDVNFLHLTVREFLEKPEVWRLLLRRTAETDFDANRALVRASIVMFKLHQSAPAVENAGFGDRCTSMNSHFNDSIFYARQAEASGGRPLLTLMDEIESLGQHSLMTQHSGQKQPFINFLISNGLTLSVKAKYGERLLQIDRASSQSLLESALSDFRDIAGFVPSMIALLLQAGLNPNQRLRRCHVHTVWTSFLNTIVKLASHADWDEKKPELLKPCLDVCELFLLYGANELLHECDTEPTGGVIKVHWHCPCWEESDFGILAESAGNFGKALFQKLLCLLPNDKAKHLEDLRIQAQKTHPHPRMPQQDSVGPRKGRRHDTNSSHFPDASSKASRRVPKQRRRNEQPPYENRRNQRSSYEPRRNQGTHSWHRRASEHNSEWNYPSNRTEGRDRMQRENFGSYEASYRNHQSYLLPQPRHPPYFFHDQGIGVRDNRENHHTGFEEGLTISNTGQVSSSRGGRKRDRSPEFYDGGRSRSKRRWL</sequence>
<dbReference type="STRING" id="1442371.A0A0D2KKR9"/>
<protein>
    <submittedName>
        <fullName evidence="5">Uncharacterized protein</fullName>
    </submittedName>
</protein>
<gene>
    <name evidence="5" type="ORF">Z520_00782</name>
</gene>
<feature type="region of interest" description="Disordered" evidence="2">
    <location>
        <begin position="1092"/>
        <end position="1142"/>
    </location>
</feature>
<dbReference type="InterPro" id="IPR056884">
    <property type="entry name" value="NPHP3-like_N"/>
</dbReference>
<dbReference type="RefSeq" id="XP_016638212.1">
    <property type="nucleotide sequence ID" value="XM_016771302.1"/>
</dbReference>
<dbReference type="VEuPathDB" id="FungiDB:Z520_00782"/>
<evidence type="ECO:0000256" key="1">
    <source>
        <dbReference type="ARBA" id="ARBA00022737"/>
    </source>
</evidence>
<dbReference type="AlphaFoldDB" id="A0A0D2KKR9"/>
<dbReference type="InterPro" id="IPR056693">
    <property type="entry name" value="DUF7791"/>
</dbReference>